<evidence type="ECO:0000313" key="6">
    <source>
        <dbReference type="Proteomes" id="UP000199696"/>
    </source>
</evidence>
<name>A0A1C6UNA1_9ACTN</name>
<protein>
    <submittedName>
        <fullName evidence="5">Transcriptional regulator, HxlR family</fullName>
    </submittedName>
</protein>
<dbReference type="Proteomes" id="UP000199696">
    <property type="component" value="Unassembled WGS sequence"/>
</dbReference>
<accession>A0A1C6UNA1</accession>
<dbReference type="SUPFAM" id="SSF46785">
    <property type="entry name" value="Winged helix' DNA-binding domain"/>
    <property type="match status" value="1"/>
</dbReference>
<organism evidence="5 6">
    <name type="scientific">Micromonospora eburnea</name>
    <dbReference type="NCBI Taxonomy" id="227316"/>
    <lineage>
        <taxon>Bacteria</taxon>
        <taxon>Bacillati</taxon>
        <taxon>Actinomycetota</taxon>
        <taxon>Actinomycetes</taxon>
        <taxon>Micromonosporales</taxon>
        <taxon>Micromonosporaceae</taxon>
        <taxon>Micromonospora</taxon>
    </lineage>
</organism>
<dbReference type="InterPro" id="IPR036388">
    <property type="entry name" value="WH-like_DNA-bd_sf"/>
</dbReference>
<dbReference type="PANTHER" id="PTHR33204:SF18">
    <property type="entry name" value="TRANSCRIPTIONAL REGULATORY PROTEIN"/>
    <property type="match status" value="1"/>
</dbReference>
<keyword evidence="3" id="KW-0804">Transcription</keyword>
<evidence type="ECO:0000259" key="4">
    <source>
        <dbReference type="PROSITE" id="PS51118"/>
    </source>
</evidence>
<dbReference type="Pfam" id="PF01638">
    <property type="entry name" value="HxlR"/>
    <property type="match status" value="1"/>
</dbReference>
<dbReference type="InterPro" id="IPR002577">
    <property type="entry name" value="HTH_HxlR"/>
</dbReference>
<dbReference type="EMBL" id="FMHY01000002">
    <property type="protein sequence ID" value="SCL55462.1"/>
    <property type="molecule type" value="Genomic_DNA"/>
</dbReference>
<proteinExistence type="predicted"/>
<evidence type="ECO:0000256" key="2">
    <source>
        <dbReference type="ARBA" id="ARBA00023125"/>
    </source>
</evidence>
<dbReference type="PANTHER" id="PTHR33204">
    <property type="entry name" value="TRANSCRIPTIONAL REGULATOR, MARR FAMILY"/>
    <property type="match status" value="1"/>
</dbReference>
<evidence type="ECO:0000313" key="5">
    <source>
        <dbReference type="EMBL" id="SCL55462.1"/>
    </source>
</evidence>
<dbReference type="PROSITE" id="PS51118">
    <property type="entry name" value="HTH_HXLR"/>
    <property type="match status" value="1"/>
</dbReference>
<dbReference type="InterPro" id="IPR036390">
    <property type="entry name" value="WH_DNA-bd_sf"/>
</dbReference>
<reference evidence="6" key="1">
    <citation type="submission" date="2016-06" db="EMBL/GenBank/DDBJ databases">
        <authorList>
            <person name="Varghese N."/>
            <person name="Submissions Spin"/>
        </authorList>
    </citation>
    <scope>NUCLEOTIDE SEQUENCE [LARGE SCALE GENOMIC DNA]</scope>
    <source>
        <strain evidence="6">DSM 44814</strain>
    </source>
</reference>
<dbReference type="RefSeq" id="WP_091118651.1">
    <property type="nucleotide sequence ID" value="NZ_FMHY01000002.1"/>
</dbReference>
<dbReference type="STRING" id="227316.GA0070604_3208"/>
<dbReference type="OrthoDB" id="3293788at2"/>
<gene>
    <name evidence="5" type="ORF">GA0070604_3208</name>
</gene>
<dbReference type="GO" id="GO:0003677">
    <property type="term" value="F:DNA binding"/>
    <property type="evidence" value="ECO:0007669"/>
    <property type="project" value="UniProtKB-KW"/>
</dbReference>
<keyword evidence="1" id="KW-0805">Transcription regulation</keyword>
<evidence type="ECO:0000256" key="3">
    <source>
        <dbReference type="ARBA" id="ARBA00023163"/>
    </source>
</evidence>
<sequence>MARTTGALPTFDPACPMSTFPIQVGGKWTGMIVLCLEAGPRRFGVLRHHLRPISAKVLAQTLLAMDRDGLVRRRPLAGTDDGGVEYELTPLGRTLLGVIEHVRAWSRDNLGELTRARDAFDEANAPWQGEARASAQEAAAH</sequence>
<evidence type="ECO:0000256" key="1">
    <source>
        <dbReference type="ARBA" id="ARBA00023015"/>
    </source>
</evidence>
<keyword evidence="2" id="KW-0238">DNA-binding</keyword>
<keyword evidence="6" id="KW-1185">Reference proteome</keyword>
<dbReference type="AlphaFoldDB" id="A0A1C6UNA1"/>
<dbReference type="Gene3D" id="1.10.10.10">
    <property type="entry name" value="Winged helix-like DNA-binding domain superfamily/Winged helix DNA-binding domain"/>
    <property type="match status" value="1"/>
</dbReference>
<feature type="domain" description="HTH hxlR-type" evidence="4">
    <location>
        <begin position="15"/>
        <end position="114"/>
    </location>
</feature>